<dbReference type="PANTHER" id="PTHR43450">
    <property type="entry name" value="ASPARTYL-TRNA SYNTHETASE"/>
    <property type="match status" value="1"/>
</dbReference>
<dbReference type="SUPFAM" id="SSF55681">
    <property type="entry name" value="Class II aaRS and biotin synthetases"/>
    <property type="match status" value="1"/>
</dbReference>
<feature type="domain" description="Aminoacyl-transfer RNA synthetases class-II family profile" evidence="14">
    <location>
        <begin position="342"/>
        <end position="645"/>
    </location>
</feature>
<evidence type="ECO:0000256" key="5">
    <source>
        <dbReference type="ARBA" id="ARBA00022490"/>
    </source>
</evidence>
<keyword evidence="5" id="KW-0963">Cytoplasm</keyword>
<dbReference type="GO" id="GO:0017101">
    <property type="term" value="C:aminoacyl-tRNA synthetase multienzyme complex"/>
    <property type="evidence" value="ECO:0007669"/>
    <property type="project" value="TreeGrafter"/>
</dbReference>
<proteinExistence type="inferred from homology"/>
<keyword evidence="10" id="KW-0030">Aminoacyl-tRNA synthetase</keyword>
<reference evidence="15" key="1">
    <citation type="journal article" date="2020" name="Stud. Mycol.">
        <title>101 Dothideomycetes genomes: a test case for predicting lifestyles and emergence of pathogens.</title>
        <authorList>
            <person name="Haridas S."/>
            <person name="Albert R."/>
            <person name="Binder M."/>
            <person name="Bloem J."/>
            <person name="Labutti K."/>
            <person name="Salamov A."/>
            <person name="Andreopoulos B."/>
            <person name="Baker S."/>
            <person name="Barry K."/>
            <person name="Bills G."/>
            <person name="Bluhm B."/>
            <person name="Cannon C."/>
            <person name="Castanera R."/>
            <person name="Culley D."/>
            <person name="Daum C."/>
            <person name="Ezra D."/>
            <person name="Gonzalez J."/>
            <person name="Henrissat B."/>
            <person name="Kuo A."/>
            <person name="Liang C."/>
            <person name="Lipzen A."/>
            <person name="Lutzoni F."/>
            <person name="Magnuson J."/>
            <person name="Mondo S."/>
            <person name="Nolan M."/>
            <person name="Ohm R."/>
            <person name="Pangilinan J."/>
            <person name="Park H.-J."/>
            <person name="Ramirez L."/>
            <person name="Alfaro M."/>
            <person name="Sun H."/>
            <person name="Tritt A."/>
            <person name="Yoshinaga Y."/>
            <person name="Zwiers L.-H."/>
            <person name="Turgeon B."/>
            <person name="Goodwin S."/>
            <person name="Spatafora J."/>
            <person name="Crous P."/>
            <person name="Grigoriev I."/>
        </authorList>
    </citation>
    <scope>NUCLEOTIDE SEQUENCE</scope>
    <source>
        <strain evidence="15">CBS 121167</strain>
    </source>
</reference>
<evidence type="ECO:0000256" key="13">
    <source>
        <dbReference type="SAM" id="MobiDB-lite"/>
    </source>
</evidence>
<evidence type="ECO:0000256" key="10">
    <source>
        <dbReference type="ARBA" id="ARBA00023146"/>
    </source>
</evidence>
<evidence type="ECO:0000256" key="9">
    <source>
        <dbReference type="ARBA" id="ARBA00022917"/>
    </source>
</evidence>
<dbReference type="InterPro" id="IPR045864">
    <property type="entry name" value="aa-tRNA-synth_II/BPL/LPL"/>
</dbReference>
<keyword evidence="7" id="KW-0547">Nucleotide-binding</keyword>
<feature type="region of interest" description="Disordered" evidence="13">
    <location>
        <begin position="1"/>
        <end position="165"/>
    </location>
</feature>
<feature type="compositionally biased region" description="Basic and acidic residues" evidence="13">
    <location>
        <begin position="90"/>
        <end position="100"/>
    </location>
</feature>
<evidence type="ECO:0000256" key="6">
    <source>
        <dbReference type="ARBA" id="ARBA00022598"/>
    </source>
</evidence>
<dbReference type="GO" id="GO:0006422">
    <property type="term" value="P:aspartyl-tRNA aminoacylation"/>
    <property type="evidence" value="ECO:0007669"/>
    <property type="project" value="InterPro"/>
</dbReference>
<keyword evidence="6" id="KW-0436">Ligase</keyword>
<dbReference type="FunFam" id="2.40.50.140:FF:000132">
    <property type="entry name" value="Aspartyl-tRNA synthetase, cytoplasmic"/>
    <property type="match status" value="1"/>
</dbReference>
<dbReference type="GeneID" id="54295321"/>
<dbReference type="Pfam" id="PF09924">
    <property type="entry name" value="LPG_synthase_C"/>
    <property type="match status" value="1"/>
</dbReference>
<dbReference type="EC" id="6.1.1.12" evidence="3"/>
<dbReference type="HAMAP" id="MF_02075">
    <property type="entry name" value="Asp_tRNA_synth_type2"/>
    <property type="match status" value="1"/>
</dbReference>
<evidence type="ECO:0000259" key="14">
    <source>
        <dbReference type="PROSITE" id="PS50862"/>
    </source>
</evidence>
<dbReference type="GO" id="GO:0005829">
    <property type="term" value="C:cytosol"/>
    <property type="evidence" value="ECO:0007669"/>
    <property type="project" value="TreeGrafter"/>
</dbReference>
<dbReference type="PANTHER" id="PTHR43450:SF2">
    <property type="entry name" value="ASPARTATE--TRNA LIGASE"/>
    <property type="match status" value="1"/>
</dbReference>
<evidence type="ECO:0000256" key="12">
    <source>
        <dbReference type="ARBA" id="ARBA00047904"/>
    </source>
</evidence>
<dbReference type="SUPFAM" id="SSF50249">
    <property type="entry name" value="Nucleic acid-binding proteins"/>
    <property type="match status" value="1"/>
</dbReference>
<dbReference type="NCBIfam" id="TIGR00458">
    <property type="entry name" value="aspS_nondisc"/>
    <property type="match status" value="1"/>
</dbReference>
<evidence type="ECO:0000256" key="1">
    <source>
        <dbReference type="ARBA" id="ARBA00004496"/>
    </source>
</evidence>
<dbReference type="Gene3D" id="2.40.50.140">
    <property type="entry name" value="Nucleic acid-binding proteins"/>
    <property type="match status" value="1"/>
</dbReference>
<feature type="compositionally biased region" description="Low complexity" evidence="13">
    <location>
        <begin position="36"/>
        <end position="48"/>
    </location>
</feature>
<dbReference type="NCBIfam" id="NF003483">
    <property type="entry name" value="PRK05159.1"/>
    <property type="match status" value="1"/>
</dbReference>
<evidence type="ECO:0000256" key="3">
    <source>
        <dbReference type="ARBA" id="ARBA00012841"/>
    </source>
</evidence>
<dbReference type="Pfam" id="PF00152">
    <property type="entry name" value="tRNA-synt_2"/>
    <property type="match status" value="1"/>
</dbReference>
<sequence length="1005" mass="113754">MPSLKRALNKLKTGSSSQPNTDDEKSLKSPQPNGQSPIASPISSPRSSGMFGRSSGTFDRREARGSGTFDRTNHRNSTFSTGASHSPIRAVREKLHLIHDDDSDSGDVPLNREGEPMSKAQQKKHEKQAEAEKHKREAEERQEAQQQKRREMEQRAKKEETPEMSAKYGVLPVNMYATDREHVDRYNIMDLSPEQVGKEIVFRARIHHIRKMSAHLVFFVFRQQTTTVQGVLHEHAHISPHFVYWAEHLDAESVVLVKGIIQEPKAKEGAIKSTTIHNVEISVHELHVEGKVTESLPFNVAEAEVSKAETEKEGDTRVRVSDRTRLSNRIIDLRTTTSQGIFRIQSGICNLFRSYLDSQGFIEIHTPKLQGGATESGASVFKIDYFGRPAFLAQSPQLAKQMCISADFGKVYEIGAVFRAENSNTHRHMTEYTGLDLEMAIDEHYHEVLRVLDNTFKHIFKGVYQHYRHEIDVVKRQFPHEDLVWADQTLRLTFAEAIKLLNESGWRDENGDPLPENEDMGTKDEIQLGKVVKQKYGVDYYIIDKFPTSARPFYTMPDPNNPEVTNSFDIFLRGQEILSGGQRIHDADMLVNNMEKQKMDPRTLEEYVQGFGWGAPPHGGGGIGLERMLMLFLNLGDIRHGSLFPRDPRSLPAKAPVKQLRHPEASTMHPPWEGQDRAAAAIDFQPIEKLIANYGDASNTSWLEERTQIWRDEYTGAAVGYVPQGDYAITVGDPLCHQSQYTKIISGYLRFIKRERNLKPLWLLCGPDVEEALATRFNWRTFSVAAEQRLDPSNNPAAHDHDLQRKIRHAEKEGVKLHDFPLGSPPPRDVREKIDQRIKDWLANRKGKQVHLTDIHPWQDMDHRQYHYAVDKDGTIAAFVAMAQLSPDHGWQVKYSLDFPGAPSGAIEHIVTHALKAVAATGSTNVTFGGGASQRFTPGHNMKKPRVKVLSRAYQAIATELKLTNKSEFREKLGAHEDPVYICYPPHGLGPMGVKAIMSFFEDDE</sequence>
<evidence type="ECO:0000256" key="8">
    <source>
        <dbReference type="ARBA" id="ARBA00022840"/>
    </source>
</evidence>
<evidence type="ECO:0000256" key="2">
    <source>
        <dbReference type="ARBA" id="ARBA00005312"/>
    </source>
</evidence>
<comment type="similarity">
    <text evidence="2">Belongs to the class-II aminoacyl-tRNA synthetase family. Type 2 subfamily.</text>
</comment>
<dbReference type="Proteomes" id="UP000799438">
    <property type="component" value="Unassembled WGS sequence"/>
</dbReference>
<evidence type="ECO:0000256" key="11">
    <source>
        <dbReference type="ARBA" id="ARBA00033155"/>
    </source>
</evidence>
<comment type="subcellular location">
    <subcellularLocation>
        <location evidence="1">Cytoplasm</location>
    </subcellularLocation>
</comment>
<dbReference type="RefSeq" id="XP_033402299.1">
    <property type="nucleotide sequence ID" value="XM_033537825.1"/>
</dbReference>
<dbReference type="PROSITE" id="PS50862">
    <property type="entry name" value="AA_TRNA_LIGASE_II"/>
    <property type="match status" value="1"/>
</dbReference>
<evidence type="ECO:0000313" key="16">
    <source>
        <dbReference type="Proteomes" id="UP000799438"/>
    </source>
</evidence>
<dbReference type="GO" id="GO:0004815">
    <property type="term" value="F:aspartate-tRNA ligase activity"/>
    <property type="evidence" value="ECO:0007669"/>
    <property type="project" value="UniProtKB-EC"/>
</dbReference>
<dbReference type="PRINTS" id="PR01042">
    <property type="entry name" value="TRNASYNTHASP"/>
</dbReference>
<dbReference type="GO" id="GO:0003723">
    <property type="term" value="F:RNA binding"/>
    <property type="evidence" value="ECO:0007669"/>
    <property type="project" value="TreeGrafter"/>
</dbReference>
<dbReference type="CDD" id="cd04320">
    <property type="entry name" value="AspRS_cyto_N"/>
    <property type="match status" value="1"/>
</dbReference>
<feature type="compositionally biased region" description="Basic and acidic residues" evidence="13">
    <location>
        <begin position="127"/>
        <end position="161"/>
    </location>
</feature>
<evidence type="ECO:0000256" key="7">
    <source>
        <dbReference type="ARBA" id="ARBA00022741"/>
    </source>
</evidence>
<dbReference type="Gene3D" id="3.30.930.10">
    <property type="entry name" value="Bira Bifunctional Protein, Domain 2"/>
    <property type="match status" value="1"/>
</dbReference>
<evidence type="ECO:0000256" key="4">
    <source>
        <dbReference type="ARBA" id="ARBA00018853"/>
    </source>
</evidence>
<dbReference type="EMBL" id="ML995475">
    <property type="protein sequence ID" value="KAF2146590.1"/>
    <property type="molecule type" value="Genomic_DNA"/>
</dbReference>
<keyword evidence="16" id="KW-1185">Reference proteome</keyword>
<keyword evidence="9" id="KW-0648">Protein biosynthesis</keyword>
<dbReference type="InterPro" id="IPR006195">
    <property type="entry name" value="aa-tRNA-synth_II"/>
</dbReference>
<gene>
    <name evidence="15" type="ORF">K452DRAFT_241474</name>
</gene>
<dbReference type="AlphaFoldDB" id="A0A6A6BRF3"/>
<dbReference type="InterPro" id="IPR004364">
    <property type="entry name" value="Aa-tRNA-synt_II"/>
</dbReference>
<dbReference type="OrthoDB" id="372395at2759"/>
<dbReference type="GO" id="GO:0005524">
    <property type="term" value="F:ATP binding"/>
    <property type="evidence" value="ECO:0007669"/>
    <property type="project" value="UniProtKB-KW"/>
</dbReference>
<comment type="catalytic activity">
    <reaction evidence="12">
        <text>tRNA(Asp) + L-aspartate + ATP = L-aspartyl-tRNA(Asp) + AMP + diphosphate</text>
        <dbReference type="Rhea" id="RHEA:19649"/>
        <dbReference type="Rhea" id="RHEA-COMP:9660"/>
        <dbReference type="Rhea" id="RHEA-COMP:9678"/>
        <dbReference type="ChEBI" id="CHEBI:29991"/>
        <dbReference type="ChEBI" id="CHEBI:30616"/>
        <dbReference type="ChEBI" id="CHEBI:33019"/>
        <dbReference type="ChEBI" id="CHEBI:78442"/>
        <dbReference type="ChEBI" id="CHEBI:78516"/>
        <dbReference type="ChEBI" id="CHEBI:456215"/>
        <dbReference type="EC" id="6.1.1.12"/>
    </reaction>
</comment>
<protein>
    <recommendedName>
        <fullName evidence="4">Aspartate--tRNA ligase, cytoplasmic</fullName>
        <ecNumber evidence="3">6.1.1.12</ecNumber>
    </recommendedName>
    <alternativeName>
        <fullName evidence="11">Aspartyl-tRNA synthetase</fullName>
    </alternativeName>
</protein>
<dbReference type="FunFam" id="3.30.930.10:FF:000013">
    <property type="entry name" value="Aspartate--tRNA ligase, cytoplasmic"/>
    <property type="match status" value="1"/>
</dbReference>
<dbReference type="InterPro" id="IPR004523">
    <property type="entry name" value="Asp-tRNA_synthase_2"/>
</dbReference>
<dbReference type="InterPro" id="IPR024320">
    <property type="entry name" value="LPG_synthase_C"/>
</dbReference>
<organism evidence="15 16">
    <name type="scientific">Aplosporella prunicola CBS 121167</name>
    <dbReference type="NCBI Taxonomy" id="1176127"/>
    <lineage>
        <taxon>Eukaryota</taxon>
        <taxon>Fungi</taxon>
        <taxon>Dikarya</taxon>
        <taxon>Ascomycota</taxon>
        <taxon>Pezizomycotina</taxon>
        <taxon>Dothideomycetes</taxon>
        <taxon>Dothideomycetes incertae sedis</taxon>
        <taxon>Botryosphaeriales</taxon>
        <taxon>Aplosporellaceae</taxon>
        <taxon>Aplosporella</taxon>
    </lineage>
</organism>
<dbReference type="InterPro" id="IPR002312">
    <property type="entry name" value="Asp/Asn-tRNA-synth_IIb"/>
</dbReference>
<evidence type="ECO:0000313" key="15">
    <source>
        <dbReference type="EMBL" id="KAF2146590.1"/>
    </source>
</evidence>
<accession>A0A6A6BRF3</accession>
<name>A0A6A6BRF3_9PEZI</name>
<dbReference type="CDD" id="cd00776">
    <property type="entry name" value="AsxRS_core"/>
    <property type="match status" value="1"/>
</dbReference>
<dbReference type="InterPro" id="IPR012340">
    <property type="entry name" value="NA-bd_OB-fold"/>
</dbReference>
<keyword evidence="8" id="KW-0067">ATP-binding</keyword>
<feature type="compositionally biased region" description="Polar residues" evidence="13">
    <location>
        <begin position="75"/>
        <end position="84"/>
    </location>
</feature>